<dbReference type="PROSITE" id="PS51186">
    <property type="entry name" value="GNAT"/>
    <property type="match status" value="1"/>
</dbReference>
<organism evidence="2 3">
    <name type="scientific">Hydrogenoanaerobacterium saccharovorans</name>
    <dbReference type="NCBI Taxonomy" id="474960"/>
    <lineage>
        <taxon>Bacteria</taxon>
        <taxon>Bacillati</taxon>
        <taxon>Bacillota</taxon>
        <taxon>Clostridia</taxon>
        <taxon>Eubacteriales</taxon>
        <taxon>Oscillospiraceae</taxon>
        <taxon>Hydrogenoanaerobacterium</taxon>
    </lineage>
</organism>
<feature type="domain" description="N-acetyltransferase" evidence="1">
    <location>
        <begin position="4"/>
        <end position="152"/>
    </location>
</feature>
<dbReference type="CDD" id="cd04301">
    <property type="entry name" value="NAT_SF"/>
    <property type="match status" value="1"/>
</dbReference>
<dbReference type="Gene3D" id="3.40.630.30">
    <property type="match status" value="1"/>
</dbReference>
<dbReference type="InterPro" id="IPR000182">
    <property type="entry name" value="GNAT_dom"/>
</dbReference>
<dbReference type="SUPFAM" id="SSF55729">
    <property type="entry name" value="Acyl-CoA N-acyltransferases (Nat)"/>
    <property type="match status" value="1"/>
</dbReference>
<evidence type="ECO:0000313" key="2">
    <source>
        <dbReference type="EMBL" id="MBM6924021.1"/>
    </source>
</evidence>
<dbReference type="Pfam" id="PF00583">
    <property type="entry name" value="Acetyltransf_1"/>
    <property type="match status" value="1"/>
</dbReference>
<proteinExistence type="predicted"/>
<evidence type="ECO:0000259" key="1">
    <source>
        <dbReference type="PROSITE" id="PS51186"/>
    </source>
</evidence>
<dbReference type="Proteomes" id="UP000724149">
    <property type="component" value="Unassembled WGS sequence"/>
</dbReference>
<dbReference type="RefSeq" id="WP_204721663.1">
    <property type="nucleotide sequence ID" value="NZ_JACSNR010000010.1"/>
</dbReference>
<accession>A0ABS2GPI4</accession>
<evidence type="ECO:0000313" key="3">
    <source>
        <dbReference type="Proteomes" id="UP000724149"/>
    </source>
</evidence>
<comment type="caution">
    <text evidence="2">The sequence shown here is derived from an EMBL/GenBank/DDBJ whole genome shotgun (WGS) entry which is preliminary data.</text>
</comment>
<keyword evidence="3" id="KW-1185">Reference proteome</keyword>
<name>A0ABS2GPI4_9FIRM</name>
<sequence length="155" mass="17971">MESDRWRIAEILVFAKRMAYRPIFQDDFYSFHLLNVHDTAQEVDPSAALVWEEDGILKGVLTFGPARDQDCLDCCEVYELYIDPFFQREGIGGRLMGEALAKTRNQPMVLWCLEPNRAALDFYHSQGFCPDGTRRLVEGTPVWEIRLRRPAPEPF</sequence>
<gene>
    <name evidence="2" type="ORF">H9X81_10040</name>
</gene>
<dbReference type="EMBL" id="JACSNR010000010">
    <property type="protein sequence ID" value="MBM6924021.1"/>
    <property type="molecule type" value="Genomic_DNA"/>
</dbReference>
<reference evidence="2 3" key="1">
    <citation type="journal article" date="2021" name="Sci. Rep.">
        <title>The distribution of antibiotic resistance genes in chicken gut microbiota commensals.</title>
        <authorList>
            <person name="Juricova H."/>
            <person name="Matiasovicova J."/>
            <person name="Kubasova T."/>
            <person name="Cejkova D."/>
            <person name="Rychlik I."/>
        </authorList>
    </citation>
    <scope>NUCLEOTIDE SEQUENCE [LARGE SCALE GENOMIC DNA]</scope>
    <source>
        <strain evidence="2 3">An564</strain>
    </source>
</reference>
<protein>
    <submittedName>
        <fullName evidence="2">GNAT family N-acetyltransferase</fullName>
    </submittedName>
</protein>
<dbReference type="InterPro" id="IPR016181">
    <property type="entry name" value="Acyl_CoA_acyltransferase"/>
</dbReference>